<keyword evidence="8" id="KW-0472">Membrane</keyword>
<evidence type="ECO:0000256" key="15">
    <source>
        <dbReference type="SAM" id="SignalP"/>
    </source>
</evidence>
<reference evidence="17 19" key="1">
    <citation type="journal article" date="2020" name="Stud. Mycol.">
        <title>101 Dothideomycetes genomes: a test case for predicting lifestyles and emergence of pathogens.</title>
        <authorList>
            <person name="Haridas S."/>
            <person name="Albert R."/>
            <person name="Binder M."/>
            <person name="Bloem J."/>
            <person name="Labutti K."/>
            <person name="Salamov A."/>
            <person name="Andreopoulos B."/>
            <person name="Baker S."/>
            <person name="Barry K."/>
            <person name="Bills G."/>
            <person name="Bluhm B."/>
            <person name="Cannon C."/>
            <person name="Castanera R."/>
            <person name="Culley D."/>
            <person name="Daum C."/>
            <person name="Ezra D."/>
            <person name="Gonzalez J."/>
            <person name="Henrissat B."/>
            <person name="Kuo A."/>
            <person name="Liang C."/>
            <person name="Lipzen A."/>
            <person name="Lutzoni F."/>
            <person name="Magnuson J."/>
            <person name="Mondo S."/>
            <person name="Nolan M."/>
            <person name="Ohm R."/>
            <person name="Pangilinan J."/>
            <person name="Park H.-J."/>
            <person name="Ramirez L."/>
            <person name="Alfaro M."/>
            <person name="Sun H."/>
            <person name="Tritt A."/>
            <person name="Yoshinaga Y."/>
            <person name="Zwiers L.-H."/>
            <person name="Turgeon B."/>
            <person name="Goodwin S."/>
            <person name="Spatafora J."/>
            <person name="Crous P."/>
            <person name="Grigoriev I."/>
        </authorList>
    </citation>
    <scope>NUCLEOTIDE SEQUENCE</scope>
    <source>
        <strain evidence="17 19">CBS 304.34</strain>
    </source>
</reference>
<comment type="catalytic activity">
    <reaction evidence="1">
        <text>Random endo-hydrolysis of N-acetyl-beta-D-glucosaminide (1-&gt;4)-beta-linkages in chitin and chitodextrins.</text>
        <dbReference type="EC" id="3.2.1.14"/>
    </reaction>
</comment>
<evidence type="ECO:0000256" key="6">
    <source>
        <dbReference type="ARBA" id="ARBA00022801"/>
    </source>
</evidence>
<keyword evidence="5" id="KW-0336">GPI-anchor</keyword>
<accession>A0A6A6Z9S3</accession>
<evidence type="ECO:0000313" key="19">
    <source>
        <dbReference type="RefSeq" id="XP_033584447.1"/>
    </source>
</evidence>
<reference evidence="19" key="2">
    <citation type="submission" date="2020-04" db="EMBL/GenBank/DDBJ databases">
        <authorList>
            <consortium name="NCBI Genome Project"/>
        </authorList>
    </citation>
    <scope>NUCLEOTIDE SEQUENCE</scope>
    <source>
        <strain evidence="19">CBS 304.34</strain>
    </source>
</reference>
<dbReference type="RefSeq" id="XP_033584447.1">
    <property type="nucleotide sequence ID" value="XM_033724740.1"/>
</dbReference>
<evidence type="ECO:0000259" key="16">
    <source>
        <dbReference type="PROSITE" id="PS51910"/>
    </source>
</evidence>
<keyword evidence="9" id="KW-0119">Carbohydrate metabolism</keyword>
<protein>
    <recommendedName>
        <fullName evidence="3">chitinase</fullName>
        <ecNumber evidence="3">3.2.1.14</ecNumber>
    </recommendedName>
</protein>
<evidence type="ECO:0000256" key="13">
    <source>
        <dbReference type="RuleBase" id="RU000489"/>
    </source>
</evidence>
<dbReference type="InterPro" id="IPR017853">
    <property type="entry name" value="GH"/>
</dbReference>
<reference evidence="19" key="3">
    <citation type="submission" date="2025-04" db="UniProtKB">
        <authorList>
            <consortium name="RefSeq"/>
        </authorList>
    </citation>
    <scope>IDENTIFICATION</scope>
    <source>
        <strain evidence="19">CBS 304.34</strain>
    </source>
</reference>
<dbReference type="GO" id="GO:0005886">
    <property type="term" value="C:plasma membrane"/>
    <property type="evidence" value="ECO:0007669"/>
    <property type="project" value="UniProtKB-SubCell"/>
</dbReference>
<keyword evidence="7" id="KW-0146">Chitin degradation</keyword>
<name>A0A6A6Z9S3_9PEZI</name>
<evidence type="ECO:0000256" key="1">
    <source>
        <dbReference type="ARBA" id="ARBA00000822"/>
    </source>
</evidence>
<feature type="domain" description="GH18" evidence="16">
    <location>
        <begin position="30"/>
        <end position="360"/>
    </location>
</feature>
<dbReference type="InterPro" id="IPR050542">
    <property type="entry name" value="Glycosyl_Hydrlase18_Chitinase"/>
</dbReference>
<dbReference type="PANTHER" id="PTHR45708:SF47">
    <property type="entry name" value="ENDOCHITINASE A"/>
    <property type="match status" value="1"/>
</dbReference>
<keyword evidence="4" id="KW-1003">Cell membrane</keyword>
<dbReference type="GO" id="GO:0005576">
    <property type="term" value="C:extracellular region"/>
    <property type="evidence" value="ECO:0007669"/>
    <property type="project" value="TreeGrafter"/>
</dbReference>
<evidence type="ECO:0000256" key="9">
    <source>
        <dbReference type="ARBA" id="ARBA00023277"/>
    </source>
</evidence>
<feature type="signal peptide" evidence="15">
    <location>
        <begin position="1"/>
        <end position="22"/>
    </location>
</feature>
<evidence type="ECO:0000256" key="10">
    <source>
        <dbReference type="ARBA" id="ARBA00023288"/>
    </source>
</evidence>
<dbReference type="Gene3D" id="3.20.20.80">
    <property type="entry name" value="Glycosidases"/>
    <property type="match status" value="1"/>
</dbReference>
<keyword evidence="5" id="KW-0325">Glycoprotein</keyword>
<evidence type="ECO:0000256" key="7">
    <source>
        <dbReference type="ARBA" id="ARBA00023024"/>
    </source>
</evidence>
<dbReference type="Proteomes" id="UP000504636">
    <property type="component" value="Unplaced"/>
</dbReference>
<dbReference type="InterPro" id="IPR001579">
    <property type="entry name" value="Glyco_hydro_18_chit_AS"/>
</dbReference>
<dbReference type="GO" id="GO:0008843">
    <property type="term" value="F:endochitinase activity"/>
    <property type="evidence" value="ECO:0007669"/>
    <property type="project" value="UniProtKB-EC"/>
</dbReference>
<dbReference type="EC" id="3.2.1.14" evidence="3"/>
<keyword evidence="15" id="KW-0732">Signal</keyword>
<dbReference type="PANTHER" id="PTHR45708">
    <property type="entry name" value="ENDOCHITINASE"/>
    <property type="match status" value="1"/>
</dbReference>
<evidence type="ECO:0000256" key="2">
    <source>
        <dbReference type="ARBA" id="ARBA00004609"/>
    </source>
</evidence>
<dbReference type="PROSITE" id="PS51910">
    <property type="entry name" value="GH18_2"/>
    <property type="match status" value="1"/>
</dbReference>
<keyword evidence="10" id="KW-0449">Lipoprotein</keyword>
<sequence length="388" mass="41549">MRSTTFARAAALASALATSVSAAFDAAASTNVVMYWGQGSNQIPLLEVCQNPSVDVVVLGFINEFPTKVGGYPGSNFANACGDETFTAPDGTITHLKSHCPDIGPAITSCQTTYGKKVILSLGGAYPTNYTLPTTAISNYFAEFLWGAFGPITSPPASWVAAGSPRPFGSAVVDGFDFDIESDMASPPFSDYKSRGYADMINHFKNVLYPTAAGTYYISGAPQCITPDSHLDDAMLNAPFDFLYVQFYNTPSCSARAAYNGLSTFTFDSWVSRVTTLSANKNAKVYLGIPAGTDGAPYDTASYLNTTEANTVISEYLKKYPSTFGGVMLWEATVDSLNIQCSQDYAYWIKKSLNSAYSGTAYTDKCPTTTSTATPTPTGGVIWFWQLL</sequence>
<keyword evidence="11 13" id="KW-0326">Glycosidase</keyword>
<dbReference type="PROSITE" id="PS01095">
    <property type="entry name" value="GH18_1"/>
    <property type="match status" value="1"/>
</dbReference>
<dbReference type="AlphaFoldDB" id="A0A6A6Z9S3"/>
<dbReference type="GeneID" id="54465633"/>
<evidence type="ECO:0000313" key="18">
    <source>
        <dbReference type="Proteomes" id="UP000504636"/>
    </source>
</evidence>
<evidence type="ECO:0000313" key="17">
    <source>
        <dbReference type="EMBL" id="KAF2817483.1"/>
    </source>
</evidence>
<evidence type="ECO:0000256" key="12">
    <source>
        <dbReference type="ARBA" id="ARBA00023326"/>
    </source>
</evidence>
<dbReference type="SUPFAM" id="SSF51445">
    <property type="entry name" value="(Trans)glycosidases"/>
    <property type="match status" value="1"/>
</dbReference>
<comment type="similarity">
    <text evidence="14">Belongs to the glycosyl hydrolase 18 family.</text>
</comment>
<comment type="subcellular location">
    <subcellularLocation>
        <location evidence="2">Cell membrane</location>
        <topology evidence="2">Lipid-anchor</topology>
        <topology evidence="2">GPI-anchor</topology>
    </subcellularLocation>
</comment>
<keyword evidence="6 13" id="KW-0378">Hydrolase</keyword>
<proteinExistence type="inferred from homology"/>
<evidence type="ECO:0000256" key="14">
    <source>
        <dbReference type="RuleBase" id="RU004453"/>
    </source>
</evidence>
<gene>
    <name evidence="17 19" type="ORF">BDZ99DRAFT_513728</name>
</gene>
<evidence type="ECO:0000256" key="4">
    <source>
        <dbReference type="ARBA" id="ARBA00022475"/>
    </source>
</evidence>
<dbReference type="EMBL" id="MU003692">
    <property type="protein sequence ID" value="KAF2817483.1"/>
    <property type="molecule type" value="Genomic_DNA"/>
</dbReference>
<dbReference type="OrthoDB" id="6020543at2759"/>
<keyword evidence="18" id="KW-1185">Reference proteome</keyword>
<evidence type="ECO:0000256" key="11">
    <source>
        <dbReference type="ARBA" id="ARBA00023295"/>
    </source>
</evidence>
<evidence type="ECO:0000256" key="3">
    <source>
        <dbReference type="ARBA" id="ARBA00012729"/>
    </source>
</evidence>
<feature type="chain" id="PRO_5044629679" description="chitinase" evidence="15">
    <location>
        <begin position="23"/>
        <end position="388"/>
    </location>
</feature>
<dbReference type="GO" id="GO:0006032">
    <property type="term" value="P:chitin catabolic process"/>
    <property type="evidence" value="ECO:0007669"/>
    <property type="project" value="UniProtKB-KW"/>
</dbReference>
<dbReference type="Pfam" id="PF00704">
    <property type="entry name" value="Glyco_hydro_18"/>
    <property type="match status" value="1"/>
</dbReference>
<dbReference type="InterPro" id="IPR001223">
    <property type="entry name" value="Glyco_hydro18_cat"/>
</dbReference>
<evidence type="ECO:0000256" key="5">
    <source>
        <dbReference type="ARBA" id="ARBA00022622"/>
    </source>
</evidence>
<dbReference type="GO" id="GO:0098552">
    <property type="term" value="C:side of membrane"/>
    <property type="evidence" value="ECO:0007669"/>
    <property type="project" value="UniProtKB-KW"/>
</dbReference>
<dbReference type="GO" id="GO:0000272">
    <property type="term" value="P:polysaccharide catabolic process"/>
    <property type="evidence" value="ECO:0007669"/>
    <property type="project" value="UniProtKB-KW"/>
</dbReference>
<keyword evidence="12" id="KW-0624">Polysaccharide degradation</keyword>
<organism evidence="17">
    <name type="scientific">Mytilinidion resinicola</name>
    <dbReference type="NCBI Taxonomy" id="574789"/>
    <lineage>
        <taxon>Eukaryota</taxon>
        <taxon>Fungi</taxon>
        <taxon>Dikarya</taxon>
        <taxon>Ascomycota</taxon>
        <taxon>Pezizomycotina</taxon>
        <taxon>Dothideomycetes</taxon>
        <taxon>Pleosporomycetidae</taxon>
        <taxon>Mytilinidiales</taxon>
        <taxon>Mytilinidiaceae</taxon>
        <taxon>Mytilinidion</taxon>
    </lineage>
</organism>
<evidence type="ECO:0000256" key="8">
    <source>
        <dbReference type="ARBA" id="ARBA00023136"/>
    </source>
</evidence>